<dbReference type="InterPro" id="IPR036179">
    <property type="entry name" value="Ig-like_dom_sf"/>
</dbReference>
<feature type="domain" description="Ig-like" evidence="2">
    <location>
        <begin position="59"/>
        <end position="158"/>
    </location>
</feature>
<dbReference type="PANTHER" id="PTHR23279:SF12">
    <property type="entry name" value="DEFECTIVE PROBOSCIS EXTENSION RESPONSE 14, ISOFORM A-RELATED"/>
    <property type="match status" value="1"/>
</dbReference>
<dbReference type="Pfam" id="PF07679">
    <property type="entry name" value="I-set"/>
    <property type="match status" value="1"/>
</dbReference>
<feature type="signal peptide" evidence="1">
    <location>
        <begin position="1"/>
        <end position="18"/>
    </location>
</feature>
<proteinExistence type="predicted"/>
<dbReference type="SMART" id="SM00408">
    <property type="entry name" value="IGc2"/>
    <property type="match status" value="2"/>
</dbReference>
<dbReference type="InterPro" id="IPR003599">
    <property type="entry name" value="Ig_sub"/>
</dbReference>
<gene>
    <name evidence="3" type="ORF">CHIRRI_LOCUS6760</name>
</gene>
<dbReference type="SMART" id="SM00409">
    <property type="entry name" value="IG"/>
    <property type="match status" value="2"/>
</dbReference>
<feature type="domain" description="Ig-like" evidence="2">
    <location>
        <begin position="164"/>
        <end position="262"/>
    </location>
</feature>
<reference evidence="3" key="2">
    <citation type="submission" date="2022-10" db="EMBL/GenBank/DDBJ databases">
        <authorList>
            <consortium name="ENA_rothamsted_submissions"/>
            <consortium name="culmorum"/>
            <person name="King R."/>
        </authorList>
    </citation>
    <scope>NUCLEOTIDE SEQUENCE</scope>
</reference>
<name>A0A9N9WS88_9DIPT</name>
<evidence type="ECO:0000256" key="1">
    <source>
        <dbReference type="SAM" id="SignalP"/>
    </source>
</evidence>
<organism evidence="3 4">
    <name type="scientific">Chironomus riparius</name>
    <dbReference type="NCBI Taxonomy" id="315576"/>
    <lineage>
        <taxon>Eukaryota</taxon>
        <taxon>Metazoa</taxon>
        <taxon>Ecdysozoa</taxon>
        <taxon>Arthropoda</taxon>
        <taxon>Hexapoda</taxon>
        <taxon>Insecta</taxon>
        <taxon>Pterygota</taxon>
        <taxon>Neoptera</taxon>
        <taxon>Endopterygota</taxon>
        <taxon>Diptera</taxon>
        <taxon>Nematocera</taxon>
        <taxon>Chironomoidea</taxon>
        <taxon>Chironomidae</taxon>
        <taxon>Chironominae</taxon>
        <taxon>Chironomus</taxon>
    </lineage>
</organism>
<dbReference type="GO" id="GO:0050808">
    <property type="term" value="P:synapse organization"/>
    <property type="evidence" value="ECO:0007669"/>
    <property type="project" value="TreeGrafter"/>
</dbReference>
<dbReference type="InterPro" id="IPR003598">
    <property type="entry name" value="Ig_sub2"/>
</dbReference>
<dbReference type="InterPro" id="IPR007110">
    <property type="entry name" value="Ig-like_dom"/>
</dbReference>
<dbReference type="FunFam" id="2.60.40.10:FF:001598">
    <property type="entry name" value="Defective proboscis extension response"/>
    <property type="match status" value="1"/>
</dbReference>
<keyword evidence="1" id="KW-0732">Signal</keyword>
<dbReference type="GO" id="GO:0032589">
    <property type="term" value="C:neuron projection membrane"/>
    <property type="evidence" value="ECO:0007669"/>
    <property type="project" value="TreeGrafter"/>
</dbReference>
<dbReference type="AlphaFoldDB" id="A0A9N9WS88"/>
<dbReference type="InterPro" id="IPR037448">
    <property type="entry name" value="Zig-8"/>
</dbReference>
<evidence type="ECO:0000313" key="3">
    <source>
        <dbReference type="EMBL" id="CAG9803864.1"/>
    </source>
</evidence>
<evidence type="ECO:0000259" key="2">
    <source>
        <dbReference type="PROSITE" id="PS50835"/>
    </source>
</evidence>
<accession>A0A9N9WS88</accession>
<dbReference type="PANTHER" id="PTHR23279">
    <property type="entry name" value="DEFECTIVE PROBOSCIS EXTENSION RESPONSE DPR -RELATED"/>
    <property type="match status" value="1"/>
</dbReference>
<dbReference type="Gene3D" id="2.60.40.10">
    <property type="entry name" value="Immunoglobulins"/>
    <property type="match status" value="2"/>
</dbReference>
<dbReference type="PROSITE" id="PS50835">
    <property type="entry name" value="IG_LIKE"/>
    <property type="match status" value="2"/>
</dbReference>
<dbReference type="Proteomes" id="UP001153620">
    <property type="component" value="Chromosome 2"/>
</dbReference>
<dbReference type="OrthoDB" id="6354602at2759"/>
<dbReference type="Pfam" id="PF13927">
    <property type="entry name" value="Ig_3"/>
    <property type="match status" value="1"/>
</dbReference>
<feature type="chain" id="PRO_5040149202" description="Ig-like domain-containing protein" evidence="1">
    <location>
        <begin position="19"/>
        <end position="305"/>
    </location>
</feature>
<dbReference type="InterPro" id="IPR013783">
    <property type="entry name" value="Ig-like_fold"/>
</dbReference>
<dbReference type="InterPro" id="IPR013098">
    <property type="entry name" value="Ig_I-set"/>
</dbReference>
<dbReference type="EMBL" id="OU895878">
    <property type="protein sequence ID" value="CAG9803864.1"/>
    <property type="molecule type" value="Genomic_DNA"/>
</dbReference>
<evidence type="ECO:0000313" key="4">
    <source>
        <dbReference type="Proteomes" id="UP001153620"/>
    </source>
</evidence>
<dbReference type="SUPFAM" id="SSF48726">
    <property type="entry name" value="Immunoglobulin"/>
    <property type="match status" value="2"/>
</dbReference>
<protein>
    <recommendedName>
        <fullName evidence="2">Ig-like domain-containing protein</fullName>
    </recommendedName>
</protein>
<keyword evidence="4" id="KW-1185">Reference proteome</keyword>
<sequence length="305" mass="34528">MYNMQWIIAFLCITYIKGSMIIVPETKSPYDILWHDFSSPSPYNDNIENISETTAVNEPFFDETSSQVNVSAQLGNDAILNCRVNDLREKTVSWLKRKGEQLHLITIGASTYSGDSRYSIEFKPPNDWQLQIKYVNERDEGQFECHLNTQPALSLVVSLEVIVPRVEIIDERGMRTPDKFYKSGSTIELKCVISKMPQPTNYVTWKHGLRMLNYDTSRGGISVKTNLNSMGAVSRLYIANANKYDNGNYTCSLGESVQTTVTVHILNGENPAAAQHSETDSASFLSPLNHMLIYTLLLISLFNYR</sequence>
<reference evidence="3" key="1">
    <citation type="submission" date="2022-01" db="EMBL/GenBank/DDBJ databases">
        <authorList>
            <person name="King R."/>
        </authorList>
    </citation>
    <scope>NUCLEOTIDE SEQUENCE</scope>
</reference>